<keyword evidence="3" id="KW-1185">Reference proteome</keyword>
<dbReference type="Gene3D" id="2.60.120.920">
    <property type="match status" value="1"/>
</dbReference>
<keyword evidence="2" id="KW-0675">Receptor</keyword>
<dbReference type="OrthoDB" id="258495at2759"/>
<accession>A0A9N7MQF8</accession>
<dbReference type="Proteomes" id="UP001153555">
    <property type="component" value="Unassembled WGS sequence"/>
</dbReference>
<evidence type="ECO:0000259" key="1">
    <source>
        <dbReference type="PROSITE" id="PS50188"/>
    </source>
</evidence>
<dbReference type="InterPro" id="IPR013320">
    <property type="entry name" value="ConA-like_dom_sf"/>
</dbReference>
<gene>
    <name evidence="2" type="ORF">SHERM_01013</name>
</gene>
<organism evidence="2 3">
    <name type="scientific">Striga hermonthica</name>
    <name type="common">Purple witchweed</name>
    <name type="synonym">Buchnera hermonthica</name>
    <dbReference type="NCBI Taxonomy" id="68872"/>
    <lineage>
        <taxon>Eukaryota</taxon>
        <taxon>Viridiplantae</taxon>
        <taxon>Streptophyta</taxon>
        <taxon>Embryophyta</taxon>
        <taxon>Tracheophyta</taxon>
        <taxon>Spermatophyta</taxon>
        <taxon>Magnoliopsida</taxon>
        <taxon>eudicotyledons</taxon>
        <taxon>Gunneridae</taxon>
        <taxon>Pentapetalae</taxon>
        <taxon>asterids</taxon>
        <taxon>lamiids</taxon>
        <taxon>Lamiales</taxon>
        <taxon>Orobanchaceae</taxon>
        <taxon>Buchnereae</taxon>
        <taxon>Striga</taxon>
    </lineage>
</organism>
<comment type="caution">
    <text evidence="2">The sequence shown here is derived from an EMBL/GenBank/DDBJ whole genome shotgun (WGS) entry which is preliminary data.</text>
</comment>
<dbReference type="EMBL" id="CACSLK010004670">
    <property type="protein sequence ID" value="CAA0810086.1"/>
    <property type="molecule type" value="Genomic_DNA"/>
</dbReference>
<protein>
    <submittedName>
        <fullName evidence="2">SPla/RYanodine receptor (SPRY) domain-containing protein</fullName>
    </submittedName>
</protein>
<evidence type="ECO:0000313" key="2">
    <source>
        <dbReference type="EMBL" id="CAA0810086.1"/>
    </source>
</evidence>
<dbReference type="InterPro" id="IPR043136">
    <property type="entry name" value="B30.2/SPRY_sf"/>
</dbReference>
<dbReference type="PANTHER" id="PTHR44991:SF1">
    <property type="entry name" value="IMMUNOGLOBULIN SUPERFAMILY MEMBER 5"/>
    <property type="match status" value="1"/>
</dbReference>
<name>A0A9N7MQF8_STRHE</name>
<dbReference type="AlphaFoldDB" id="A0A9N7MQF8"/>
<dbReference type="PANTHER" id="PTHR44991">
    <property type="entry name" value="IMMUNOGLOBULIN SUPERFAMILY MEMBER 5"/>
    <property type="match status" value="1"/>
</dbReference>
<sequence>MGTGAKLTFKSVKEQWGSPNKVIGCGYNPSQKKVFFTVDAQLVHEIHCKTDDFGSPLYPTLAANTDVTVLVNLGQSPFKYSPANLQRTPNPCFINGTSFSPSLGYEDSRELFSMGRIDSQWLQRSVNNNTVSCSIKAMEYDQDSDADLFEIVLDTNTGKSPYAIHHQ</sequence>
<feature type="domain" description="B30.2/SPRY" evidence="1">
    <location>
        <begin position="1"/>
        <end position="78"/>
    </location>
</feature>
<dbReference type="PROSITE" id="PS50188">
    <property type="entry name" value="B302_SPRY"/>
    <property type="match status" value="1"/>
</dbReference>
<dbReference type="SUPFAM" id="SSF49899">
    <property type="entry name" value="Concanavalin A-like lectins/glucanases"/>
    <property type="match status" value="1"/>
</dbReference>
<reference evidence="2" key="1">
    <citation type="submission" date="2019-12" db="EMBL/GenBank/DDBJ databases">
        <authorList>
            <person name="Scholes J."/>
        </authorList>
    </citation>
    <scope>NUCLEOTIDE SEQUENCE</scope>
</reference>
<proteinExistence type="predicted"/>
<evidence type="ECO:0000313" key="3">
    <source>
        <dbReference type="Proteomes" id="UP001153555"/>
    </source>
</evidence>
<dbReference type="InterPro" id="IPR001870">
    <property type="entry name" value="B30.2/SPRY"/>
</dbReference>